<reference evidence="1 2" key="1">
    <citation type="submission" date="2019-05" db="EMBL/GenBank/DDBJ databases">
        <title>Another draft genome of Portunus trituberculatus and its Hox gene families provides insights of decapod evolution.</title>
        <authorList>
            <person name="Jeong J.-H."/>
            <person name="Song I."/>
            <person name="Kim S."/>
            <person name="Choi T."/>
            <person name="Kim D."/>
            <person name="Ryu S."/>
            <person name="Kim W."/>
        </authorList>
    </citation>
    <scope>NUCLEOTIDE SEQUENCE [LARGE SCALE GENOMIC DNA]</scope>
    <source>
        <tissue evidence="1">Muscle</tissue>
    </source>
</reference>
<name>A0A5B7J9R5_PORTR</name>
<dbReference type="EMBL" id="VSRR010087733">
    <property type="protein sequence ID" value="MPC91425.1"/>
    <property type="molecule type" value="Genomic_DNA"/>
</dbReference>
<comment type="caution">
    <text evidence="1">The sequence shown here is derived from an EMBL/GenBank/DDBJ whole genome shotgun (WGS) entry which is preliminary data.</text>
</comment>
<protein>
    <submittedName>
        <fullName evidence="1">Uncharacterized protein</fullName>
    </submittedName>
</protein>
<gene>
    <name evidence="1" type="ORF">E2C01_086461</name>
</gene>
<organism evidence="1 2">
    <name type="scientific">Portunus trituberculatus</name>
    <name type="common">Swimming crab</name>
    <name type="synonym">Neptunus trituberculatus</name>
    <dbReference type="NCBI Taxonomy" id="210409"/>
    <lineage>
        <taxon>Eukaryota</taxon>
        <taxon>Metazoa</taxon>
        <taxon>Ecdysozoa</taxon>
        <taxon>Arthropoda</taxon>
        <taxon>Crustacea</taxon>
        <taxon>Multicrustacea</taxon>
        <taxon>Malacostraca</taxon>
        <taxon>Eumalacostraca</taxon>
        <taxon>Eucarida</taxon>
        <taxon>Decapoda</taxon>
        <taxon>Pleocyemata</taxon>
        <taxon>Brachyura</taxon>
        <taxon>Eubrachyura</taxon>
        <taxon>Portunoidea</taxon>
        <taxon>Portunidae</taxon>
        <taxon>Portuninae</taxon>
        <taxon>Portunus</taxon>
    </lineage>
</organism>
<sequence length="185" mass="18906">MGRVCYLLGRAGEAAVSAGAAAEAADCSYSPGRSRGGARDCCTLMRGQGPVQEGCYSLARRGARECGMPRHAARGCCNSGLAVARGYCTLRSGARGCGTQCVQGCCSLDRGAQDCCSPCRGARGCYSLTHVVPGYYSLSRVVLGCCSRSRAVLGCCSLNLGVAGWCSLGCAAPRSCGPSRAARGY</sequence>
<accession>A0A5B7J9R5</accession>
<evidence type="ECO:0000313" key="1">
    <source>
        <dbReference type="EMBL" id="MPC91425.1"/>
    </source>
</evidence>
<dbReference type="AlphaFoldDB" id="A0A5B7J9R5"/>
<keyword evidence="2" id="KW-1185">Reference proteome</keyword>
<proteinExistence type="predicted"/>
<dbReference type="Proteomes" id="UP000324222">
    <property type="component" value="Unassembled WGS sequence"/>
</dbReference>
<evidence type="ECO:0000313" key="2">
    <source>
        <dbReference type="Proteomes" id="UP000324222"/>
    </source>
</evidence>